<dbReference type="InterPro" id="IPR013424">
    <property type="entry name" value="Ice-binding_C"/>
</dbReference>
<dbReference type="EMBL" id="SJPW01000003">
    <property type="protein sequence ID" value="TWU57002.1"/>
    <property type="molecule type" value="Genomic_DNA"/>
</dbReference>
<accession>A0A5C6F7Q5</accession>
<dbReference type="AlphaFoldDB" id="A0A5C6F7Q5"/>
<dbReference type="RefSeq" id="WP_146458378.1">
    <property type="nucleotide sequence ID" value="NZ_SJPW01000003.1"/>
</dbReference>
<evidence type="ECO:0000313" key="4">
    <source>
        <dbReference type="Proteomes" id="UP000318288"/>
    </source>
</evidence>
<feature type="chain" id="PRO_5023010440" description="Ice-binding protein C-terminal domain-containing protein" evidence="1">
    <location>
        <begin position="23"/>
        <end position="243"/>
    </location>
</feature>
<evidence type="ECO:0000313" key="3">
    <source>
        <dbReference type="EMBL" id="TWU57002.1"/>
    </source>
</evidence>
<dbReference type="NCBIfam" id="TIGR02595">
    <property type="entry name" value="PEP_CTERM"/>
    <property type="match status" value="1"/>
</dbReference>
<dbReference type="Pfam" id="PF07589">
    <property type="entry name" value="PEP-CTERM"/>
    <property type="match status" value="1"/>
</dbReference>
<keyword evidence="1" id="KW-0732">Signal</keyword>
<feature type="signal peptide" evidence="1">
    <location>
        <begin position="1"/>
        <end position="22"/>
    </location>
</feature>
<reference evidence="3 4" key="1">
    <citation type="submission" date="2019-02" db="EMBL/GenBank/DDBJ databases">
        <title>Deep-cultivation of Planctomycetes and their phenomic and genomic characterization uncovers novel biology.</title>
        <authorList>
            <person name="Wiegand S."/>
            <person name="Jogler M."/>
            <person name="Boedeker C."/>
            <person name="Pinto D."/>
            <person name="Vollmers J."/>
            <person name="Rivas-Marin E."/>
            <person name="Kohn T."/>
            <person name="Peeters S.H."/>
            <person name="Heuer A."/>
            <person name="Rast P."/>
            <person name="Oberbeckmann S."/>
            <person name="Bunk B."/>
            <person name="Jeske O."/>
            <person name="Meyerdierks A."/>
            <person name="Storesund J.E."/>
            <person name="Kallscheuer N."/>
            <person name="Luecker S."/>
            <person name="Lage O.M."/>
            <person name="Pohl T."/>
            <person name="Merkel B.J."/>
            <person name="Hornburger P."/>
            <person name="Mueller R.-W."/>
            <person name="Bruemmer F."/>
            <person name="Labrenz M."/>
            <person name="Spormann A.M."/>
            <person name="Op Den Camp H."/>
            <person name="Overmann J."/>
            <person name="Amann R."/>
            <person name="Jetten M.S.M."/>
            <person name="Mascher T."/>
            <person name="Medema M.H."/>
            <person name="Devos D.P."/>
            <person name="Kaster A.-K."/>
            <person name="Ovreas L."/>
            <person name="Rohde M."/>
            <person name="Galperin M.Y."/>
            <person name="Jogler C."/>
        </authorList>
    </citation>
    <scope>NUCLEOTIDE SEQUENCE [LARGE SCALE GENOMIC DNA]</scope>
    <source>
        <strain evidence="3 4">Poly51</strain>
    </source>
</reference>
<feature type="domain" description="Ice-binding protein C-terminal" evidence="2">
    <location>
        <begin position="216"/>
        <end position="238"/>
    </location>
</feature>
<comment type="caution">
    <text evidence="3">The sequence shown here is derived from an EMBL/GenBank/DDBJ whole genome shotgun (WGS) entry which is preliminary data.</text>
</comment>
<keyword evidence="4" id="KW-1185">Reference proteome</keyword>
<organism evidence="3 4">
    <name type="scientific">Rubripirellula tenax</name>
    <dbReference type="NCBI Taxonomy" id="2528015"/>
    <lineage>
        <taxon>Bacteria</taxon>
        <taxon>Pseudomonadati</taxon>
        <taxon>Planctomycetota</taxon>
        <taxon>Planctomycetia</taxon>
        <taxon>Pirellulales</taxon>
        <taxon>Pirellulaceae</taxon>
        <taxon>Rubripirellula</taxon>
    </lineage>
</organism>
<evidence type="ECO:0000256" key="1">
    <source>
        <dbReference type="SAM" id="SignalP"/>
    </source>
</evidence>
<evidence type="ECO:0000259" key="2">
    <source>
        <dbReference type="Pfam" id="PF07589"/>
    </source>
</evidence>
<dbReference type="OrthoDB" id="279787at2"/>
<sequence precursor="true">MKLLSVFAALFCVSAVALPANADMITITALDVRGTGVFGHDLNVSGVTVNGNAPSATNSLANPLDIVLTYSNLNLDGDASANDAVTFTIRGTRPTGNVTAMNQGLDAGFGNLDGLTVSVVNVSGTTTDLGNNIVFDGFTGANVAAGFNGAIDKAASINGTVVDLISAATGSFQFIQGPIDFALTPTLAFTDPVGNTNSAGGTLVARHYDLQFSTVAVPEPSSLALVGLAGGLIALRSRNKRSV</sequence>
<proteinExistence type="predicted"/>
<protein>
    <recommendedName>
        <fullName evidence="2">Ice-binding protein C-terminal domain-containing protein</fullName>
    </recommendedName>
</protein>
<dbReference type="Proteomes" id="UP000318288">
    <property type="component" value="Unassembled WGS sequence"/>
</dbReference>
<name>A0A5C6F7Q5_9BACT</name>
<gene>
    <name evidence="3" type="ORF">Poly51_29230</name>
</gene>